<dbReference type="Gene3D" id="3.60.15.10">
    <property type="entry name" value="Ribonuclease Z/Hydroxyacylglutathione hydrolase-like"/>
    <property type="match status" value="1"/>
</dbReference>
<comment type="caution">
    <text evidence="2">The sequence shown here is derived from an EMBL/GenBank/DDBJ whole genome shotgun (WGS) entry which is preliminary data.</text>
</comment>
<evidence type="ECO:0000313" key="2">
    <source>
        <dbReference type="EMBL" id="HEF64437.1"/>
    </source>
</evidence>
<dbReference type="AlphaFoldDB" id="A0A7C2B0Q5"/>
<sequence length="327" mass="34934">MGTVAFGCGDQPHCPAAAVACPSCSQGLTEVARGILRLFILQLLALFVIGCSLPGRGVESAGTTLTVAVLDVGQALAVAAVTADGHALLYDAGNSREDAEQVILPFLRSHGVDRLDYLVLSHPDQDHVGGMPAVLEGIAVNTYVDPVLPSTNRAYAETLRLVRDFGVQPLRAERGLVLELGAQVRVRILWPESPLIVDTDGEISDNDNCVVLMLEHGAVRMLLPGDLETRGEAALVEREGEELRAALLVAGHHGSRTSSSELFLTAVQPEVAIISVGRNNAYGHPHEEAVQRLRAAGARIYRTDVNGTIVVTSDGERYTVKTQRERS</sequence>
<dbReference type="GO" id="GO:0016787">
    <property type="term" value="F:hydrolase activity"/>
    <property type="evidence" value="ECO:0007669"/>
    <property type="project" value="UniProtKB-KW"/>
</dbReference>
<dbReference type="SMART" id="SM00849">
    <property type="entry name" value="Lactamase_B"/>
    <property type="match status" value="1"/>
</dbReference>
<dbReference type="EMBL" id="DSJL01000006">
    <property type="protein sequence ID" value="HEF64437.1"/>
    <property type="molecule type" value="Genomic_DNA"/>
</dbReference>
<reference evidence="2" key="1">
    <citation type="journal article" date="2020" name="mSystems">
        <title>Genome- and Community-Level Interaction Insights into Carbon Utilization and Element Cycling Functions of Hydrothermarchaeota in Hydrothermal Sediment.</title>
        <authorList>
            <person name="Zhou Z."/>
            <person name="Liu Y."/>
            <person name="Xu W."/>
            <person name="Pan J."/>
            <person name="Luo Z.H."/>
            <person name="Li M."/>
        </authorList>
    </citation>
    <scope>NUCLEOTIDE SEQUENCE [LARGE SCALE GENOMIC DNA]</scope>
    <source>
        <strain evidence="2">SpSt-222</strain>
    </source>
</reference>
<dbReference type="InterPro" id="IPR036866">
    <property type="entry name" value="RibonucZ/Hydroxyglut_hydro"/>
</dbReference>
<dbReference type="InterPro" id="IPR035681">
    <property type="entry name" value="ComA-like_MBL"/>
</dbReference>
<feature type="domain" description="Metallo-beta-lactamase" evidence="1">
    <location>
        <begin position="74"/>
        <end position="278"/>
    </location>
</feature>
<dbReference type="SUPFAM" id="SSF56281">
    <property type="entry name" value="Metallo-hydrolase/oxidoreductase"/>
    <property type="match status" value="1"/>
</dbReference>
<evidence type="ECO:0000259" key="1">
    <source>
        <dbReference type="SMART" id="SM00849"/>
    </source>
</evidence>
<gene>
    <name evidence="2" type="ORF">ENP47_02340</name>
</gene>
<keyword evidence="2" id="KW-0378">Hydrolase</keyword>
<proteinExistence type="predicted"/>
<dbReference type="InterPro" id="IPR052159">
    <property type="entry name" value="Competence_DNA_uptake"/>
</dbReference>
<organism evidence="2">
    <name type="scientific">Thermomicrobium roseum</name>
    <dbReference type="NCBI Taxonomy" id="500"/>
    <lineage>
        <taxon>Bacteria</taxon>
        <taxon>Pseudomonadati</taxon>
        <taxon>Thermomicrobiota</taxon>
        <taxon>Thermomicrobia</taxon>
        <taxon>Thermomicrobiales</taxon>
        <taxon>Thermomicrobiaceae</taxon>
        <taxon>Thermomicrobium</taxon>
    </lineage>
</organism>
<protein>
    <submittedName>
        <fullName evidence="2">MBL fold metallo-hydrolase</fullName>
    </submittedName>
</protein>
<dbReference type="Pfam" id="PF00753">
    <property type="entry name" value="Lactamase_B"/>
    <property type="match status" value="1"/>
</dbReference>
<dbReference type="PANTHER" id="PTHR30619:SF1">
    <property type="entry name" value="RECOMBINATION PROTEIN 2"/>
    <property type="match status" value="1"/>
</dbReference>
<dbReference type="CDD" id="cd07731">
    <property type="entry name" value="ComA-like_MBL-fold"/>
    <property type="match status" value="1"/>
</dbReference>
<dbReference type="InterPro" id="IPR001279">
    <property type="entry name" value="Metallo-B-lactamas"/>
</dbReference>
<dbReference type="PANTHER" id="PTHR30619">
    <property type="entry name" value="DNA INTERNALIZATION/COMPETENCE PROTEIN COMEC/REC2"/>
    <property type="match status" value="1"/>
</dbReference>
<accession>A0A7C2B0Q5</accession>
<name>A0A7C2B0Q5_THERO</name>